<dbReference type="GO" id="GO:0042773">
    <property type="term" value="P:ATP synthesis coupled electron transport"/>
    <property type="evidence" value="ECO:0007669"/>
    <property type="project" value="InterPro"/>
</dbReference>
<comment type="function">
    <text evidence="7">Part of an energy-coupled inorganic carbon pump.</text>
</comment>
<keyword evidence="6 7" id="KW-0472">Membrane</keyword>
<evidence type="ECO:0000256" key="6">
    <source>
        <dbReference type="ARBA" id="ARBA00023136"/>
    </source>
</evidence>
<accession>A0A4R6PP10</accession>
<dbReference type="Pfam" id="PF00361">
    <property type="entry name" value="Proton_antipo_M"/>
    <property type="match status" value="1"/>
</dbReference>
<feature type="transmembrane region" description="Helical" evidence="7">
    <location>
        <begin position="363"/>
        <end position="384"/>
    </location>
</feature>
<reference evidence="10 11" key="1">
    <citation type="submission" date="2019-03" db="EMBL/GenBank/DDBJ databases">
        <title>Freshwater and sediment microbial communities from various areas in North America, analyzing microbe dynamics in response to fracking.</title>
        <authorList>
            <person name="Lamendella R."/>
        </authorList>
    </citation>
    <scope>NUCLEOTIDE SEQUENCE [LARGE SCALE GENOMIC DNA]</scope>
    <source>
        <strain evidence="10 11">18_TX</strain>
    </source>
</reference>
<dbReference type="GO" id="GO:0003954">
    <property type="term" value="F:NADH dehydrogenase activity"/>
    <property type="evidence" value="ECO:0007669"/>
    <property type="project" value="TreeGrafter"/>
</dbReference>
<dbReference type="PANTHER" id="PTHR42829:SF1">
    <property type="entry name" value="INORGANIC CARBON TRANSPORTER SUBUNIT DABB-RELATED"/>
    <property type="match status" value="1"/>
</dbReference>
<dbReference type="PRINTS" id="PR01434">
    <property type="entry name" value="NADHDHGNASE5"/>
</dbReference>
<comment type="caution">
    <text evidence="10">The sequence shown here is derived from an EMBL/GenBank/DDBJ whole genome shotgun (WGS) entry which is preliminary data.</text>
</comment>
<feature type="domain" description="NADH:quinone oxidoreductase/Mrp antiporter transmembrane" evidence="9">
    <location>
        <begin position="59"/>
        <end position="306"/>
    </location>
</feature>
<comment type="subunit">
    <text evidence="7">Forms a complex with DabA.</text>
</comment>
<dbReference type="OrthoDB" id="9768329at2"/>
<feature type="transmembrane region" description="Helical" evidence="7">
    <location>
        <begin position="312"/>
        <end position="329"/>
    </location>
</feature>
<evidence type="ECO:0000259" key="9">
    <source>
        <dbReference type="Pfam" id="PF00361"/>
    </source>
</evidence>
<dbReference type="GO" id="GO:0005886">
    <property type="term" value="C:plasma membrane"/>
    <property type="evidence" value="ECO:0007669"/>
    <property type="project" value="UniProtKB-SubCell"/>
</dbReference>
<evidence type="ECO:0000256" key="2">
    <source>
        <dbReference type="ARBA" id="ARBA00022448"/>
    </source>
</evidence>
<keyword evidence="4 7" id="KW-0812">Transmembrane</keyword>
<feature type="transmembrane region" description="Helical" evidence="7">
    <location>
        <begin position="12"/>
        <end position="30"/>
    </location>
</feature>
<dbReference type="Proteomes" id="UP000295531">
    <property type="component" value="Unassembled WGS sequence"/>
</dbReference>
<dbReference type="PANTHER" id="PTHR42829">
    <property type="entry name" value="NADH-UBIQUINONE OXIDOREDUCTASE CHAIN 5"/>
    <property type="match status" value="1"/>
</dbReference>
<evidence type="ECO:0000256" key="3">
    <source>
        <dbReference type="ARBA" id="ARBA00022475"/>
    </source>
</evidence>
<dbReference type="AlphaFoldDB" id="A0A4R6PP10"/>
<evidence type="ECO:0000313" key="10">
    <source>
        <dbReference type="EMBL" id="TDP40322.1"/>
    </source>
</evidence>
<evidence type="ECO:0000256" key="7">
    <source>
        <dbReference type="HAMAP-Rule" id="MF_00862"/>
    </source>
</evidence>
<keyword evidence="5 7" id="KW-1133">Transmembrane helix</keyword>
<dbReference type="InterPro" id="IPR001750">
    <property type="entry name" value="ND/Mrp_TM"/>
</dbReference>
<evidence type="ECO:0000256" key="8">
    <source>
        <dbReference type="RuleBase" id="RU000320"/>
    </source>
</evidence>
<dbReference type="GO" id="GO:0012505">
    <property type="term" value="C:endomembrane system"/>
    <property type="evidence" value="ECO:0007669"/>
    <property type="project" value="UniProtKB-SubCell"/>
</dbReference>
<evidence type="ECO:0000256" key="4">
    <source>
        <dbReference type="ARBA" id="ARBA00022692"/>
    </source>
</evidence>
<keyword evidence="3 7" id="KW-1003">Cell membrane</keyword>
<feature type="transmembrane region" description="Helical" evidence="7">
    <location>
        <begin position="288"/>
        <end position="306"/>
    </location>
</feature>
<feature type="transmembrane region" description="Helical" evidence="7">
    <location>
        <begin position="174"/>
        <end position="195"/>
    </location>
</feature>
<dbReference type="NCBIfam" id="NF006029">
    <property type="entry name" value="PRK08168.1"/>
    <property type="match status" value="1"/>
</dbReference>
<dbReference type="HAMAP" id="MF_00862">
    <property type="entry name" value="DabB"/>
    <property type="match status" value="1"/>
</dbReference>
<dbReference type="GO" id="GO:0008137">
    <property type="term" value="F:NADH dehydrogenase (ubiquinone) activity"/>
    <property type="evidence" value="ECO:0007669"/>
    <property type="project" value="InterPro"/>
</dbReference>
<comment type="subcellular location">
    <subcellularLocation>
        <location evidence="7">Cell membrane</location>
        <topology evidence="7">Multi-pass membrane protein</topology>
    </subcellularLocation>
    <subcellularLocation>
        <location evidence="1">Endomembrane system</location>
        <topology evidence="1">Multi-pass membrane protein</topology>
    </subcellularLocation>
    <subcellularLocation>
        <location evidence="8">Membrane</location>
        <topology evidence="8">Multi-pass membrane protein</topology>
    </subcellularLocation>
</comment>
<dbReference type="RefSeq" id="WP_133538780.1">
    <property type="nucleotide sequence ID" value="NZ_SNXI01000002.1"/>
</dbReference>
<dbReference type="EMBL" id="SNXI01000002">
    <property type="protein sequence ID" value="TDP40322.1"/>
    <property type="molecule type" value="Genomic_DNA"/>
</dbReference>
<feature type="transmembrane region" description="Helical" evidence="7">
    <location>
        <begin position="42"/>
        <end position="58"/>
    </location>
</feature>
<proteinExistence type="inferred from homology"/>
<name>A0A4R6PP10_9GAMM</name>
<keyword evidence="2 7" id="KW-0813">Transport</keyword>
<dbReference type="InterPro" id="IPR003945">
    <property type="entry name" value="NU5C-like"/>
</dbReference>
<dbReference type="GO" id="GO:0015990">
    <property type="term" value="P:electron transport coupled proton transport"/>
    <property type="evidence" value="ECO:0007669"/>
    <property type="project" value="TreeGrafter"/>
</dbReference>
<evidence type="ECO:0000313" key="11">
    <source>
        <dbReference type="Proteomes" id="UP000295531"/>
    </source>
</evidence>
<keyword evidence="11" id="KW-1185">Reference proteome</keyword>
<evidence type="ECO:0000256" key="5">
    <source>
        <dbReference type="ARBA" id="ARBA00022989"/>
    </source>
</evidence>
<feature type="transmembrane region" description="Helical" evidence="7">
    <location>
        <begin position="136"/>
        <end position="154"/>
    </location>
</feature>
<feature type="transmembrane region" description="Helical" evidence="7">
    <location>
        <begin position="201"/>
        <end position="221"/>
    </location>
</feature>
<evidence type="ECO:0000256" key="1">
    <source>
        <dbReference type="ARBA" id="ARBA00004127"/>
    </source>
</evidence>
<organism evidence="10 11">
    <name type="scientific">Idiomarina aquatica</name>
    <dbReference type="NCBI Taxonomy" id="1327752"/>
    <lineage>
        <taxon>Bacteria</taxon>
        <taxon>Pseudomonadati</taxon>
        <taxon>Pseudomonadota</taxon>
        <taxon>Gammaproteobacteria</taxon>
        <taxon>Alteromonadales</taxon>
        <taxon>Idiomarinaceae</taxon>
        <taxon>Idiomarina</taxon>
    </lineage>
</organism>
<comment type="similarity">
    <text evidence="7">Belongs to the inorganic carbon transporter (TC 9.A.2) DabB family.</text>
</comment>
<sequence>MAELLTISGIRPILLALVGVLAMVVLRYSWRNFRLDPRRGVFMRYMSLCLAAVLVLIVSNHLLLFFAAWVSISLLLHQLLMFYPERDRAVLAAHKKFILARCSETFLGIALLLIYLQTGTATLDRALALMPQEPHLMQHAAAICLVMAALIKCAQLPLHGWLIQVVEAPTPVSALLHAGIINLGGLLLLVTKPVWSVSTPAIWLLCLVAAVSCCVAALIMATRISIKVRLAWSTSAQMGLMLLEIGLGYYDLALLHLVAHSVYKAHAFLSVSEVAYIKQSEARSLPRVVMVFVLFQLACIAAAWLLTGSAKWLPSALLAMVLATIWMNLNRSGWRLLLSSALVISYGLLVWGAAQIIDNRDISLPLELATAAIANVFAICYWLIHHTPQYAVSQRWFISLNAGLYLDEWLTRLVLWLWPSHPIHYYQSRNNVSAVKGKLYEQTR</sequence>
<feature type="transmembrane region" description="Helical" evidence="7">
    <location>
        <begin position="96"/>
        <end position="116"/>
    </location>
</feature>
<dbReference type="InterPro" id="IPR046396">
    <property type="entry name" value="Transporter_DabB"/>
</dbReference>
<feature type="transmembrane region" description="Helical" evidence="7">
    <location>
        <begin position="64"/>
        <end position="84"/>
    </location>
</feature>
<gene>
    <name evidence="7" type="primary">dabB</name>
    <name evidence="10" type="ORF">DEU29_102223</name>
</gene>
<protein>
    <recommendedName>
        <fullName evidence="7">Probable inorganic carbon transporter subunit DabB</fullName>
    </recommendedName>
</protein>
<feature type="transmembrane region" description="Helical" evidence="7">
    <location>
        <begin position="336"/>
        <end position="357"/>
    </location>
</feature>